<keyword evidence="3" id="KW-0378">Hydrolase</keyword>
<feature type="domain" description="Metallo-beta-lactamase" evidence="5">
    <location>
        <begin position="77"/>
        <end position="285"/>
    </location>
</feature>
<dbReference type="InterPro" id="IPR001279">
    <property type="entry name" value="Metallo-B-lactamas"/>
</dbReference>
<reference evidence="7" key="1">
    <citation type="submission" date="2016-10" db="EMBL/GenBank/DDBJ databases">
        <authorList>
            <person name="Varghese N."/>
            <person name="Submissions S."/>
        </authorList>
    </citation>
    <scope>NUCLEOTIDE SEQUENCE [LARGE SCALE GENOMIC DNA]</scope>
    <source>
        <strain evidence="7">DSM 26893</strain>
    </source>
</reference>
<dbReference type="Gene3D" id="3.60.15.10">
    <property type="entry name" value="Ribonuclease Z/Hydroxyacylglutathione hydrolase-like"/>
    <property type="match status" value="1"/>
</dbReference>
<dbReference type="AlphaFoldDB" id="A0A1H8LNA4"/>
<dbReference type="PANTHER" id="PTHR42978:SF6">
    <property type="entry name" value="QUORUM-QUENCHING LACTONASE YTNP-RELATED"/>
    <property type="match status" value="1"/>
</dbReference>
<evidence type="ECO:0000259" key="5">
    <source>
        <dbReference type="SMART" id="SM00849"/>
    </source>
</evidence>
<dbReference type="EMBL" id="FOCM01000011">
    <property type="protein sequence ID" value="SEO06493.1"/>
    <property type="molecule type" value="Genomic_DNA"/>
</dbReference>
<evidence type="ECO:0000256" key="4">
    <source>
        <dbReference type="ARBA" id="ARBA00022833"/>
    </source>
</evidence>
<dbReference type="OrthoDB" id="9773738at2"/>
<gene>
    <name evidence="6" type="ORF">SAMN04488011_11117</name>
</gene>
<organism evidence="6 7">
    <name type="scientific">Palleronia pelagia</name>
    <dbReference type="NCBI Taxonomy" id="387096"/>
    <lineage>
        <taxon>Bacteria</taxon>
        <taxon>Pseudomonadati</taxon>
        <taxon>Pseudomonadota</taxon>
        <taxon>Alphaproteobacteria</taxon>
        <taxon>Rhodobacterales</taxon>
        <taxon>Roseobacteraceae</taxon>
        <taxon>Palleronia</taxon>
    </lineage>
</organism>
<evidence type="ECO:0000256" key="2">
    <source>
        <dbReference type="ARBA" id="ARBA00022723"/>
    </source>
</evidence>
<sequence>MITRRQFIVSATASIASNHACRAWASAQADIGSAEIMTLSDGHLVLPESFLYGDLATDQVDAVLSAANAAAGGLEPPCNLTLFRRGDALVLFDAGSGPSFMPTAGKLPEALGAAGVSPDEITHVIFTHGHPDHLWGVLDDFDEPFFPNATHLMGEEELAYWTDPDTLETIAPERQSFAAGASRRLGLRKGRIETFRGGDTVLPGVTAIATPGHTPGHMSFEVTGETGRVLLIGDAIGNGHVALRRPEWHAPADQDPETGAATRIALLQRIAEAETLSVGFHLPGDGLGRIIRDGDAYAWSPA</sequence>
<dbReference type="GO" id="GO:0016787">
    <property type="term" value="F:hydrolase activity"/>
    <property type="evidence" value="ECO:0007669"/>
    <property type="project" value="UniProtKB-KW"/>
</dbReference>
<dbReference type="InterPro" id="IPR036866">
    <property type="entry name" value="RibonucZ/Hydroxyglut_hydro"/>
</dbReference>
<evidence type="ECO:0000256" key="1">
    <source>
        <dbReference type="ARBA" id="ARBA00007749"/>
    </source>
</evidence>
<name>A0A1H8LNA4_9RHOB</name>
<dbReference type="RefSeq" id="WP_091846644.1">
    <property type="nucleotide sequence ID" value="NZ_FOCM01000011.1"/>
</dbReference>
<accession>A0A1H8LNA4</accession>
<keyword evidence="4" id="KW-0862">Zinc</keyword>
<evidence type="ECO:0000313" key="6">
    <source>
        <dbReference type="EMBL" id="SEO06493.1"/>
    </source>
</evidence>
<dbReference type="SUPFAM" id="SSF56281">
    <property type="entry name" value="Metallo-hydrolase/oxidoreductase"/>
    <property type="match status" value="1"/>
</dbReference>
<dbReference type="Proteomes" id="UP000199372">
    <property type="component" value="Unassembled WGS sequence"/>
</dbReference>
<dbReference type="GO" id="GO:0046872">
    <property type="term" value="F:metal ion binding"/>
    <property type="evidence" value="ECO:0007669"/>
    <property type="project" value="UniProtKB-KW"/>
</dbReference>
<dbReference type="InterPro" id="IPR051013">
    <property type="entry name" value="MBL_superfamily_lactonases"/>
</dbReference>
<protein>
    <submittedName>
        <fullName evidence="6">Glyoxylase, beta-lactamase superfamily II</fullName>
    </submittedName>
</protein>
<dbReference type="Pfam" id="PF00753">
    <property type="entry name" value="Lactamase_B"/>
    <property type="match status" value="1"/>
</dbReference>
<dbReference type="CDD" id="cd07720">
    <property type="entry name" value="OPHC2-like_MBL-fold"/>
    <property type="match status" value="1"/>
</dbReference>
<dbReference type="SMART" id="SM00849">
    <property type="entry name" value="Lactamase_B"/>
    <property type="match status" value="1"/>
</dbReference>
<evidence type="ECO:0000256" key="3">
    <source>
        <dbReference type="ARBA" id="ARBA00022801"/>
    </source>
</evidence>
<dbReference type="PANTHER" id="PTHR42978">
    <property type="entry name" value="QUORUM-QUENCHING LACTONASE YTNP-RELATED-RELATED"/>
    <property type="match status" value="1"/>
</dbReference>
<keyword evidence="7" id="KW-1185">Reference proteome</keyword>
<evidence type="ECO:0000313" key="7">
    <source>
        <dbReference type="Proteomes" id="UP000199372"/>
    </source>
</evidence>
<proteinExistence type="inferred from homology"/>
<comment type="similarity">
    <text evidence="1">Belongs to the metallo-beta-lactamase superfamily.</text>
</comment>
<keyword evidence="2" id="KW-0479">Metal-binding</keyword>